<evidence type="ECO:0000256" key="1">
    <source>
        <dbReference type="SAM" id="Phobius"/>
    </source>
</evidence>
<name>A0AAE0M3X4_9PEZI</name>
<dbReference type="Proteomes" id="UP001283341">
    <property type="component" value="Unassembled WGS sequence"/>
</dbReference>
<dbReference type="EMBL" id="JAUEDM010000004">
    <property type="protein sequence ID" value="KAK3318155.1"/>
    <property type="molecule type" value="Genomic_DNA"/>
</dbReference>
<feature type="transmembrane region" description="Helical" evidence="1">
    <location>
        <begin position="100"/>
        <end position="121"/>
    </location>
</feature>
<reference evidence="2" key="2">
    <citation type="submission" date="2023-06" db="EMBL/GenBank/DDBJ databases">
        <authorList>
            <consortium name="Lawrence Berkeley National Laboratory"/>
            <person name="Haridas S."/>
            <person name="Hensen N."/>
            <person name="Bonometti L."/>
            <person name="Westerberg I."/>
            <person name="Brannstrom I.O."/>
            <person name="Guillou S."/>
            <person name="Cros-Aarteil S."/>
            <person name="Calhoun S."/>
            <person name="Kuo A."/>
            <person name="Mondo S."/>
            <person name="Pangilinan J."/>
            <person name="Riley R."/>
            <person name="Labutti K."/>
            <person name="Andreopoulos B."/>
            <person name="Lipzen A."/>
            <person name="Chen C."/>
            <person name="Yanf M."/>
            <person name="Daum C."/>
            <person name="Ng V."/>
            <person name="Clum A."/>
            <person name="Steindorff A."/>
            <person name="Ohm R."/>
            <person name="Martin F."/>
            <person name="Silar P."/>
            <person name="Natvig D."/>
            <person name="Lalanne C."/>
            <person name="Gautier V."/>
            <person name="Ament-Velasquez S.L."/>
            <person name="Kruys A."/>
            <person name="Hutchinson M.I."/>
            <person name="Powell A.J."/>
            <person name="Barry K."/>
            <person name="Miller A.N."/>
            <person name="Grigoriev I.V."/>
            <person name="Debuchy R."/>
            <person name="Gladieux P."/>
            <person name="Thoren M.H."/>
            <person name="Johannesson H."/>
        </authorList>
    </citation>
    <scope>NUCLEOTIDE SEQUENCE</scope>
    <source>
        <strain evidence="2">CBS 118394</strain>
    </source>
</reference>
<feature type="transmembrane region" description="Helical" evidence="1">
    <location>
        <begin position="70"/>
        <end position="94"/>
    </location>
</feature>
<comment type="caution">
    <text evidence="2">The sequence shown here is derived from an EMBL/GenBank/DDBJ whole genome shotgun (WGS) entry which is preliminary data.</text>
</comment>
<evidence type="ECO:0000313" key="2">
    <source>
        <dbReference type="EMBL" id="KAK3318155.1"/>
    </source>
</evidence>
<reference evidence="2" key="1">
    <citation type="journal article" date="2023" name="Mol. Phylogenet. Evol.">
        <title>Genome-scale phylogeny and comparative genomics of the fungal order Sordariales.</title>
        <authorList>
            <person name="Hensen N."/>
            <person name="Bonometti L."/>
            <person name="Westerberg I."/>
            <person name="Brannstrom I.O."/>
            <person name="Guillou S."/>
            <person name="Cros-Aarteil S."/>
            <person name="Calhoun S."/>
            <person name="Haridas S."/>
            <person name="Kuo A."/>
            <person name="Mondo S."/>
            <person name="Pangilinan J."/>
            <person name="Riley R."/>
            <person name="LaButti K."/>
            <person name="Andreopoulos B."/>
            <person name="Lipzen A."/>
            <person name="Chen C."/>
            <person name="Yan M."/>
            <person name="Daum C."/>
            <person name="Ng V."/>
            <person name="Clum A."/>
            <person name="Steindorff A."/>
            <person name="Ohm R.A."/>
            <person name="Martin F."/>
            <person name="Silar P."/>
            <person name="Natvig D.O."/>
            <person name="Lalanne C."/>
            <person name="Gautier V."/>
            <person name="Ament-Velasquez S.L."/>
            <person name="Kruys A."/>
            <person name="Hutchinson M.I."/>
            <person name="Powell A.J."/>
            <person name="Barry K."/>
            <person name="Miller A.N."/>
            <person name="Grigoriev I.V."/>
            <person name="Debuchy R."/>
            <person name="Gladieux P."/>
            <person name="Hiltunen Thoren M."/>
            <person name="Johannesson H."/>
        </authorList>
    </citation>
    <scope>NUCLEOTIDE SEQUENCE</scope>
    <source>
        <strain evidence="2">CBS 118394</strain>
    </source>
</reference>
<dbReference type="AlphaFoldDB" id="A0AAE0M3X4"/>
<accession>A0AAE0M3X4</accession>
<keyword evidence="1" id="KW-0472">Membrane</keyword>
<gene>
    <name evidence="2" type="ORF">B0H66DRAFT_226457</name>
</gene>
<feature type="transmembrane region" description="Helical" evidence="1">
    <location>
        <begin position="37"/>
        <end position="58"/>
    </location>
</feature>
<keyword evidence="3" id="KW-1185">Reference proteome</keyword>
<evidence type="ECO:0000313" key="3">
    <source>
        <dbReference type="Proteomes" id="UP001283341"/>
    </source>
</evidence>
<protein>
    <submittedName>
        <fullName evidence="2">Uncharacterized protein</fullName>
    </submittedName>
</protein>
<organism evidence="2 3">
    <name type="scientific">Apodospora peruviana</name>
    <dbReference type="NCBI Taxonomy" id="516989"/>
    <lineage>
        <taxon>Eukaryota</taxon>
        <taxon>Fungi</taxon>
        <taxon>Dikarya</taxon>
        <taxon>Ascomycota</taxon>
        <taxon>Pezizomycotina</taxon>
        <taxon>Sordariomycetes</taxon>
        <taxon>Sordariomycetidae</taxon>
        <taxon>Sordariales</taxon>
        <taxon>Lasiosphaeriaceae</taxon>
        <taxon>Apodospora</taxon>
    </lineage>
</organism>
<keyword evidence="1" id="KW-1133">Transmembrane helix</keyword>
<keyword evidence="1" id="KW-0812">Transmembrane</keyword>
<proteinExistence type="predicted"/>
<sequence>MLLISLGGMTLVIALQQTREPSCEPDRSKIHTDDGFWIFHCQIFLQFLSAYCTLYPTLIRGRGRRSGQIAIARTWLGGLLATSVVTSVVAAIIYPWSWKISAVLGFVSAFTANVSAAQLAVGINTSG</sequence>